<feature type="transmembrane region" description="Helical" evidence="1">
    <location>
        <begin position="12"/>
        <end position="29"/>
    </location>
</feature>
<reference evidence="2 3" key="1">
    <citation type="submission" date="2015-07" db="EMBL/GenBank/DDBJ databases">
        <title>The draft genome sequence of Leadbetterella sp. JN14-9.</title>
        <authorList>
            <person name="Liu Y."/>
            <person name="Du J."/>
            <person name="Shao Z."/>
        </authorList>
    </citation>
    <scope>NUCLEOTIDE SEQUENCE [LARGE SCALE GENOMIC DNA]</scope>
    <source>
        <strain evidence="2 3">JN14-9</strain>
    </source>
</reference>
<keyword evidence="1" id="KW-0812">Transmembrane</keyword>
<dbReference type="STRING" id="1605367.AFM12_02420"/>
<dbReference type="AlphaFoldDB" id="A0A0P7BX20"/>
<dbReference type="Proteomes" id="UP000050454">
    <property type="component" value="Unassembled WGS sequence"/>
</dbReference>
<sequence length="361" mass="43269">MGKDFKRLVKNIILFTSPVWVLAISYFVFDPFHVLRHYEAYPDNYLKSYNRNRIGTQIFLNNNDSLNYESFVFGSSRSSVFYTEDWSKYINDPTPFHYDASNEDIKGIYQKLRFIDAQGNQIKNALLIFDGETFNPYVDHKESIIHIRDWRLSGQNRFLYHLQFFKAYFKELYFLKYFDTLINGKYKPYMYGSFENKHMLYTPVKNDFIFQGYIDQIKADSSAYYARDLFYQRSEIEETADPLIDQPEPKKEADSFIKKIENTLSFEEKEKTDLDYLEGIKVIFEKHQTDYRIIFGPNYDQKKVNPQDLQLVRELFDESKVFDFTGKNDLTEPLSNYYEIYHYKPVLARKILNEIYTDSNQ</sequence>
<proteinExistence type="predicted"/>
<organism evidence="2 3">
    <name type="scientific">Jiulongibacter sediminis</name>
    <dbReference type="NCBI Taxonomy" id="1605367"/>
    <lineage>
        <taxon>Bacteria</taxon>
        <taxon>Pseudomonadati</taxon>
        <taxon>Bacteroidota</taxon>
        <taxon>Cytophagia</taxon>
        <taxon>Cytophagales</taxon>
        <taxon>Leadbetterellaceae</taxon>
        <taxon>Jiulongibacter</taxon>
    </lineage>
</organism>
<evidence type="ECO:0000313" key="3">
    <source>
        <dbReference type="Proteomes" id="UP000050454"/>
    </source>
</evidence>
<name>A0A0P7BX20_9BACT</name>
<keyword evidence="1" id="KW-0472">Membrane</keyword>
<comment type="caution">
    <text evidence="2">The sequence shown here is derived from an EMBL/GenBank/DDBJ whole genome shotgun (WGS) entry which is preliminary data.</text>
</comment>
<protein>
    <submittedName>
        <fullName evidence="2">Uncharacterized protein</fullName>
    </submittedName>
</protein>
<keyword evidence="1" id="KW-1133">Transmembrane helix</keyword>
<dbReference type="RefSeq" id="WP_055143680.1">
    <property type="nucleotide sequence ID" value="NZ_JXSZ01000005.1"/>
</dbReference>
<gene>
    <name evidence="2" type="ORF">AFM12_02420</name>
</gene>
<evidence type="ECO:0000256" key="1">
    <source>
        <dbReference type="SAM" id="Phobius"/>
    </source>
</evidence>
<dbReference type="EMBL" id="LGTQ01000005">
    <property type="protein sequence ID" value="KPM49480.1"/>
    <property type="molecule type" value="Genomic_DNA"/>
</dbReference>
<keyword evidence="3" id="KW-1185">Reference proteome</keyword>
<accession>A0A0P7BX20</accession>
<evidence type="ECO:0000313" key="2">
    <source>
        <dbReference type="EMBL" id="KPM49480.1"/>
    </source>
</evidence>
<dbReference type="OrthoDB" id="1339610at2"/>